<comment type="pathway">
    <text evidence="2">Cofactor biosynthesis; FMN biosynthesis; FMN from riboflavin (ATP route): step 1/1.</text>
</comment>
<evidence type="ECO:0000256" key="3">
    <source>
        <dbReference type="ARBA" id="ARBA00010108"/>
    </source>
</evidence>
<proteinExistence type="inferred from homology"/>
<dbReference type="InterPro" id="IPR023465">
    <property type="entry name" value="Riboflavin_kinase_dom_sf"/>
</dbReference>
<evidence type="ECO:0000256" key="10">
    <source>
        <dbReference type="ARBA" id="ARBA00022840"/>
    </source>
</evidence>
<evidence type="ECO:0000256" key="1">
    <source>
        <dbReference type="ARBA" id="ARBA00003572"/>
    </source>
</evidence>
<dbReference type="SUPFAM" id="SSF82114">
    <property type="entry name" value="Riboflavin kinase-like"/>
    <property type="match status" value="1"/>
</dbReference>
<accession>A0A4P9Y9C5</accession>
<dbReference type="PANTHER" id="PTHR22749">
    <property type="entry name" value="RIBOFLAVIN KINASE/FMN ADENYLYLTRANSFERASE"/>
    <property type="match status" value="1"/>
</dbReference>
<evidence type="ECO:0000313" key="14">
    <source>
        <dbReference type="Proteomes" id="UP000281549"/>
    </source>
</evidence>
<dbReference type="InterPro" id="IPR015865">
    <property type="entry name" value="Riboflavin_kinase_bac/euk"/>
</dbReference>
<feature type="domain" description="Riboflavin kinase" evidence="12">
    <location>
        <begin position="8"/>
        <end position="107"/>
    </location>
</feature>
<dbReference type="InterPro" id="IPR023468">
    <property type="entry name" value="Riboflavin_kinase"/>
</dbReference>
<dbReference type="PANTHER" id="PTHR22749:SF6">
    <property type="entry name" value="RIBOFLAVIN KINASE"/>
    <property type="match status" value="1"/>
</dbReference>
<dbReference type="GO" id="GO:0009231">
    <property type="term" value="P:riboflavin biosynthetic process"/>
    <property type="evidence" value="ECO:0007669"/>
    <property type="project" value="InterPro"/>
</dbReference>
<dbReference type="GO" id="GO:0009398">
    <property type="term" value="P:FMN biosynthetic process"/>
    <property type="evidence" value="ECO:0007669"/>
    <property type="project" value="UniProtKB-UniPathway"/>
</dbReference>
<evidence type="ECO:0000256" key="5">
    <source>
        <dbReference type="ARBA" id="ARBA00017394"/>
    </source>
</evidence>
<protein>
    <recommendedName>
        <fullName evidence="5">Riboflavin kinase</fullName>
        <ecNumber evidence="4">2.7.1.26</ecNumber>
    </recommendedName>
    <alternativeName>
        <fullName evidence="11">Flavin mononucleotide kinase 1</fullName>
    </alternativeName>
</protein>
<dbReference type="GO" id="GO:0005739">
    <property type="term" value="C:mitochondrion"/>
    <property type="evidence" value="ECO:0007669"/>
    <property type="project" value="TreeGrafter"/>
</dbReference>
<reference evidence="14" key="1">
    <citation type="journal article" date="2018" name="Nat. Microbiol.">
        <title>Leveraging single-cell genomics to expand the fungal tree of life.</title>
        <authorList>
            <person name="Ahrendt S.R."/>
            <person name="Quandt C.A."/>
            <person name="Ciobanu D."/>
            <person name="Clum A."/>
            <person name="Salamov A."/>
            <person name="Andreopoulos B."/>
            <person name="Cheng J.F."/>
            <person name="Woyke T."/>
            <person name="Pelin A."/>
            <person name="Henrissat B."/>
            <person name="Reynolds N.K."/>
            <person name="Benny G.L."/>
            <person name="Smith M.E."/>
            <person name="James T.Y."/>
            <person name="Grigoriev I.V."/>
        </authorList>
    </citation>
    <scope>NUCLEOTIDE SEQUENCE [LARGE SCALE GENOMIC DNA]</scope>
    <source>
        <strain evidence="14">CSF55</strain>
    </source>
</reference>
<dbReference type="AlphaFoldDB" id="A0A4P9Y9C5"/>
<keyword evidence="7" id="KW-0288">FMN</keyword>
<dbReference type="Pfam" id="PF01687">
    <property type="entry name" value="Flavokinase"/>
    <property type="match status" value="1"/>
</dbReference>
<evidence type="ECO:0000256" key="9">
    <source>
        <dbReference type="ARBA" id="ARBA00022741"/>
    </source>
</evidence>
<comment type="similarity">
    <text evidence="3">Belongs to the flavokinase family.</text>
</comment>
<comment type="function">
    <text evidence="1">Catalyzes the phosphorylation of riboflavin (vitamin B2) to form flavin mononucleotide (FMN) coenzyme.</text>
</comment>
<dbReference type="GO" id="GO:0005524">
    <property type="term" value="F:ATP binding"/>
    <property type="evidence" value="ECO:0007669"/>
    <property type="project" value="UniProtKB-KW"/>
</dbReference>
<evidence type="ECO:0000256" key="8">
    <source>
        <dbReference type="ARBA" id="ARBA00022679"/>
    </source>
</evidence>
<dbReference type="EC" id="2.7.1.26" evidence="4"/>
<dbReference type="Gene3D" id="2.40.30.30">
    <property type="entry name" value="Riboflavin kinase-like"/>
    <property type="match status" value="1"/>
</dbReference>
<keyword evidence="10" id="KW-0067">ATP-binding</keyword>
<evidence type="ECO:0000256" key="2">
    <source>
        <dbReference type="ARBA" id="ARBA00005201"/>
    </source>
</evidence>
<evidence type="ECO:0000256" key="6">
    <source>
        <dbReference type="ARBA" id="ARBA00022630"/>
    </source>
</evidence>
<dbReference type="GO" id="GO:0008531">
    <property type="term" value="F:riboflavin kinase activity"/>
    <property type="evidence" value="ECO:0007669"/>
    <property type="project" value="UniProtKB-EC"/>
</dbReference>
<keyword evidence="6" id="KW-0285">Flavoprotein</keyword>
<gene>
    <name evidence="13" type="ORF">ROZALSC1DRAFT_31973</name>
</gene>
<evidence type="ECO:0000256" key="4">
    <source>
        <dbReference type="ARBA" id="ARBA00012105"/>
    </source>
</evidence>
<keyword evidence="9" id="KW-0547">Nucleotide-binding</keyword>
<evidence type="ECO:0000313" key="13">
    <source>
        <dbReference type="EMBL" id="RKP15773.1"/>
    </source>
</evidence>
<dbReference type="EMBL" id="ML007760">
    <property type="protein sequence ID" value="RKP15773.1"/>
    <property type="molecule type" value="Genomic_DNA"/>
</dbReference>
<evidence type="ECO:0000259" key="12">
    <source>
        <dbReference type="SMART" id="SM00904"/>
    </source>
</evidence>
<dbReference type="SMART" id="SM00904">
    <property type="entry name" value="Flavokinase"/>
    <property type="match status" value="1"/>
</dbReference>
<keyword evidence="8" id="KW-0808">Transferase</keyword>
<evidence type="ECO:0000256" key="7">
    <source>
        <dbReference type="ARBA" id="ARBA00022643"/>
    </source>
</evidence>
<organism evidence="13 14">
    <name type="scientific">Rozella allomycis (strain CSF55)</name>
    <dbReference type="NCBI Taxonomy" id="988480"/>
    <lineage>
        <taxon>Eukaryota</taxon>
        <taxon>Fungi</taxon>
        <taxon>Fungi incertae sedis</taxon>
        <taxon>Cryptomycota</taxon>
        <taxon>Cryptomycota incertae sedis</taxon>
        <taxon>Rozella</taxon>
    </lineage>
</organism>
<dbReference type="UniPathway" id="UPA00276">
    <property type="reaction ID" value="UER00406"/>
</dbReference>
<name>A0A4P9Y9C5_ROZAC</name>
<keyword evidence="13" id="KW-0418">Kinase</keyword>
<evidence type="ECO:0000256" key="11">
    <source>
        <dbReference type="ARBA" id="ARBA00029960"/>
    </source>
</evidence>
<dbReference type="Proteomes" id="UP000281549">
    <property type="component" value="Unassembled WGS sequence"/>
</dbReference>
<sequence length="122" mass="14196">MEESCVHIIVSGLQNLGVYYGWAMVIGLNDESKVYPMVMSVGWNPFYKNEKKSAEVHIIHKFDRDFYGHEIRIAVCGYIREEKNYPNLKDLIDDINIDIEVAKKSLARQNYGNVKMDTFFNI</sequence>